<dbReference type="SUPFAM" id="SSF48726">
    <property type="entry name" value="Immunoglobulin"/>
    <property type="match status" value="3"/>
</dbReference>
<keyword evidence="4" id="KW-0812">Transmembrane</keyword>
<keyword evidence="4" id="KW-0472">Membrane</keyword>
<feature type="region of interest" description="Disordered" evidence="3">
    <location>
        <begin position="517"/>
        <end position="541"/>
    </location>
</feature>
<dbReference type="InterPro" id="IPR003598">
    <property type="entry name" value="Ig_sub2"/>
</dbReference>
<dbReference type="GO" id="GO:0007166">
    <property type="term" value="P:cell surface receptor signaling pathway"/>
    <property type="evidence" value="ECO:0007669"/>
    <property type="project" value="TreeGrafter"/>
</dbReference>
<keyword evidence="4" id="KW-1133">Transmembrane helix</keyword>
<sequence>MKISEFCLLVCLTAVMPSAQNAEKPKVTLKISKEDKPLYVGDTVTLECSFDSDRSDSTGWKYVWYKNGQASSRVQQIEEDTVTRAGSTQYQCGVERGDGNHNVYSERVTLTVMEQPKVTLKISKEDKPLYVGDTVTLECSFDSDKRDSTGWKYVWYKNGQASSRVQQIEEVTVTWAGSTQYQCGVERGDGNHNTYSERVTLTVMERTGKFELKPDGEIFEGDKISLHCRLDGNPVGWTYKFYSSEVGYPFQTQNDSTLTISPVNLSHSGEYWCLAVKEELELTTTIVRLEVSALKVTLSVSPSSPVKAGDSLNLTCTWTGGKSSALNFTFSVQRNNVIVKNNNKSAVFRIEQADKSHGGTYSCAVQLPGGGKSYSNEIEIEVQAVPVGDNQKHPLTIVYLSVGLSLGFLILLLLLFVYRRTRGVGGKMISRKEKEEDVITSNGGAHQIDTFNKEEENPGMLYSELVDPPMDKSKGAAVESNDDVVYSDLVKEKLMKKSEEMPEASPEVTYSDIKLKNATGASPAADPNSLYASVIPRKDKK</sequence>
<dbReference type="AlphaFoldDB" id="A0A8C4SX73"/>
<dbReference type="Proteomes" id="UP000694620">
    <property type="component" value="Chromosome 16"/>
</dbReference>
<feature type="domain" description="Ig-like" evidence="6">
    <location>
        <begin position="25"/>
        <end position="111"/>
    </location>
</feature>
<name>A0A8C4SX73_ERPCA</name>
<feature type="chain" id="PRO_5034708983" evidence="5">
    <location>
        <begin position="23"/>
        <end position="541"/>
    </location>
</feature>
<feature type="signal peptide" evidence="5">
    <location>
        <begin position="1"/>
        <end position="22"/>
    </location>
</feature>
<keyword evidence="2" id="KW-1015">Disulfide bond</keyword>
<accession>A0A8C4SX73</accession>
<dbReference type="CDD" id="cd00096">
    <property type="entry name" value="Ig"/>
    <property type="match status" value="1"/>
</dbReference>
<evidence type="ECO:0000256" key="5">
    <source>
        <dbReference type="SAM" id="SignalP"/>
    </source>
</evidence>
<evidence type="ECO:0000259" key="6">
    <source>
        <dbReference type="PROSITE" id="PS50835"/>
    </source>
</evidence>
<dbReference type="PROSITE" id="PS50835">
    <property type="entry name" value="IG_LIKE"/>
    <property type="match status" value="3"/>
</dbReference>
<dbReference type="PANTHER" id="PTHR11481:SF60">
    <property type="entry name" value="IG-LIKE DOMAIN-CONTAINING PROTEIN"/>
    <property type="match status" value="1"/>
</dbReference>
<evidence type="ECO:0000313" key="8">
    <source>
        <dbReference type="Proteomes" id="UP000694620"/>
    </source>
</evidence>
<evidence type="ECO:0000313" key="7">
    <source>
        <dbReference type="Ensembl" id="ENSECRP00000022751.1"/>
    </source>
</evidence>
<dbReference type="GO" id="GO:0009897">
    <property type="term" value="C:external side of plasma membrane"/>
    <property type="evidence" value="ECO:0007669"/>
    <property type="project" value="TreeGrafter"/>
</dbReference>
<dbReference type="Pfam" id="PF13927">
    <property type="entry name" value="Ig_3"/>
    <property type="match status" value="1"/>
</dbReference>
<organism evidence="7 8">
    <name type="scientific">Erpetoichthys calabaricus</name>
    <name type="common">Rope fish</name>
    <name type="synonym">Calamoichthys calabaricus</name>
    <dbReference type="NCBI Taxonomy" id="27687"/>
    <lineage>
        <taxon>Eukaryota</taxon>
        <taxon>Metazoa</taxon>
        <taxon>Chordata</taxon>
        <taxon>Craniata</taxon>
        <taxon>Vertebrata</taxon>
        <taxon>Euteleostomi</taxon>
        <taxon>Actinopterygii</taxon>
        <taxon>Polypteriformes</taxon>
        <taxon>Polypteridae</taxon>
        <taxon>Erpetoichthys</taxon>
    </lineage>
</organism>
<feature type="domain" description="Ig-like" evidence="6">
    <location>
        <begin position="294"/>
        <end position="379"/>
    </location>
</feature>
<evidence type="ECO:0000256" key="2">
    <source>
        <dbReference type="ARBA" id="ARBA00023157"/>
    </source>
</evidence>
<reference evidence="7" key="3">
    <citation type="submission" date="2025-09" db="UniProtKB">
        <authorList>
            <consortium name="Ensembl"/>
        </authorList>
    </citation>
    <scope>IDENTIFICATION</scope>
</reference>
<protein>
    <submittedName>
        <fullName evidence="7">Fc receptor-like protein 5</fullName>
    </submittedName>
</protein>
<evidence type="ECO:0000256" key="3">
    <source>
        <dbReference type="SAM" id="MobiDB-lite"/>
    </source>
</evidence>
<dbReference type="PANTHER" id="PTHR11481">
    <property type="entry name" value="IMMUNOGLOBULIN FC RECEPTOR"/>
    <property type="match status" value="1"/>
</dbReference>
<dbReference type="InterPro" id="IPR036179">
    <property type="entry name" value="Ig-like_dom_sf"/>
</dbReference>
<dbReference type="Pfam" id="PF13895">
    <property type="entry name" value="Ig_2"/>
    <property type="match status" value="3"/>
</dbReference>
<dbReference type="GO" id="GO:0006955">
    <property type="term" value="P:immune response"/>
    <property type="evidence" value="ECO:0007669"/>
    <property type="project" value="TreeGrafter"/>
</dbReference>
<dbReference type="GeneTree" id="ENSGT00940000162700"/>
<evidence type="ECO:0000256" key="4">
    <source>
        <dbReference type="SAM" id="Phobius"/>
    </source>
</evidence>
<keyword evidence="1 5" id="KW-0732">Signal</keyword>
<feature type="transmembrane region" description="Helical" evidence="4">
    <location>
        <begin position="397"/>
        <end position="418"/>
    </location>
</feature>
<dbReference type="SMART" id="SM00409">
    <property type="entry name" value="IG"/>
    <property type="match status" value="4"/>
</dbReference>
<dbReference type="InterPro" id="IPR013783">
    <property type="entry name" value="Ig-like_fold"/>
</dbReference>
<reference evidence="7" key="1">
    <citation type="submission" date="2021-06" db="EMBL/GenBank/DDBJ databases">
        <authorList>
            <consortium name="Wellcome Sanger Institute Data Sharing"/>
        </authorList>
    </citation>
    <scope>NUCLEOTIDE SEQUENCE [LARGE SCALE GENOMIC DNA]</scope>
</reference>
<reference evidence="7" key="2">
    <citation type="submission" date="2025-08" db="UniProtKB">
        <authorList>
            <consortium name="Ensembl"/>
        </authorList>
    </citation>
    <scope>IDENTIFICATION</scope>
</reference>
<feature type="domain" description="Ig-like" evidence="6">
    <location>
        <begin position="116"/>
        <end position="283"/>
    </location>
</feature>
<dbReference type="InterPro" id="IPR003599">
    <property type="entry name" value="Ig_sub"/>
</dbReference>
<keyword evidence="8" id="KW-1185">Reference proteome</keyword>
<proteinExistence type="predicted"/>
<dbReference type="InterPro" id="IPR007110">
    <property type="entry name" value="Ig-like_dom"/>
</dbReference>
<dbReference type="Gene3D" id="2.60.40.10">
    <property type="entry name" value="Immunoglobulins"/>
    <property type="match status" value="4"/>
</dbReference>
<dbReference type="Ensembl" id="ENSECRT00000023241.1">
    <property type="protein sequence ID" value="ENSECRP00000022751.1"/>
    <property type="gene ID" value="ENSECRG00000015385.1"/>
</dbReference>
<dbReference type="InterPro" id="IPR050488">
    <property type="entry name" value="Ig_Fc_receptor"/>
</dbReference>
<evidence type="ECO:0000256" key="1">
    <source>
        <dbReference type="ARBA" id="ARBA00022729"/>
    </source>
</evidence>
<dbReference type="SMART" id="SM00408">
    <property type="entry name" value="IGc2"/>
    <property type="match status" value="2"/>
</dbReference>
<dbReference type="GO" id="GO:0004888">
    <property type="term" value="F:transmembrane signaling receptor activity"/>
    <property type="evidence" value="ECO:0007669"/>
    <property type="project" value="TreeGrafter"/>
</dbReference>